<reference evidence="3" key="1">
    <citation type="submission" date="2025-08" db="UniProtKB">
        <authorList>
            <consortium name="RefSeq"/>
        </authorList>
    </citation>
    <scope>IDENTIFICATION</scope>
</reference>
<keyword evidence="2" id="KW-1185">Reference proteome</keyword>
<dbReference type="Proteomes" id="UP000694888">
    <property type="component" value="Unplaced"/>
</dbReference>
<keyword evidence="1" id="KW-0812">Transmembrane</keyword>
<proteinExistence type="predicted"/>
<gene>
    <name evidence="3" type="primary">LOC118478714</name>
</gene>
<sequence>MEKGKEEMTNDMTEVNETIQLYNDESSDENVIVKREMPALTYRVEDTPPVMVTLMAAIQHILICFTSALSTASMVADAACVPYDGALRSRIFCTTLFMTGLCTVLQTALGVR</sequence>
<evidence type="ECO:0000256" key="1">
    <source>
        <dbReference type="SAM" id="Phobius"/>
    </source>
</evidence>
<feature type="transmembrane region" description="Helical" evidence="1">
    <location>
        <begin position="57"/>
        <end position="79"/>
    </location>
</feature>
<keyword evidence="1" id="KW-0472">Membrane</keyword>
<evidence type="ECO:0000313" key="3">
    <source>
        <dbReference type="RefSeq" id="XP_035828729.1"/>
    </source>
</evidence>
<evidence type="ECO:0000313" key="2">
    <source>
        <dbReference type="Proteomes" id="UP000694888"/>
    </source>
</evidence>
<dbReference type="GeneID" id="118478714"/>
<feature type="transmembrane region" description="Helical" evidence="1">
    <location>
        <begin position="91"/>
        <end position="111"/>
    </location>
</feature>
<accession>A0ABM1W236</accession>
<name>A0ABM1W236_APLCA</name>
<dbReference type="RefSeq" id="XP_035828729.1">
    <property type="nucleotide sequence ID" value="XM_035972836.1"/>
</dbReference>
<organism evidence="2 3">
    <name type="scientific">Aplysia californica</name>
    <name type="common">California sea hare</name>
    <dbReference type="NCBI Taxonomy" id="6500"/>
    <lineage>
        <taxon>Eukaryota</taxon>
        <taxon>Metazoa</taxon>
        <taxon>Spiralia</taxon>
        <taxon>Lophotrochozoa</taxon>
        <taxon>Mollusca</taxon>
        <taxon>Gastropoda</taxon>
        <taxon>Heterobranchia</taxon>
        <taxon>Euthyneura</taxon>
        <taxon>Tectipleura</taxon>
        <taxon>Aplysiida</taxon>
        <taxon>Aplysioidea</taxon>
        <taxon>Aplysiidae</taxon>
        <taxon>Aplysia</taxon>
    </lineage>
</organism>
<protein>
    <submittedName>
        <fullName evidence="3">Solute carrier family 23 member 2-like</fullName>
    </submittedName>
</protein>
<keyword evidence="1" id="KW-1133">Transmembrane helix</keyword>